<dbReference type="Proteomes" id="UP001187682">
    <property type="component" value="Unassembled WGS sequence"/>
</dbReference>
<gene>
    <name evidence="1" type="ORF">DNG_04153</name>
</gene>
<evidence type="ECO:0000313" key="1">
    <source>
        <dbReference type="EMBL" id="SPO01480.1"/>
    </source>
</evidence>
<protein>
    <recommendedName>
        <fullName evidence="3">DNA mismatch repair protein HSM3 N-terminal domain-containing protein</fullName>
    </recommendedName>
</protein>
<dbReference type="AlphaFoldDB" id="A0AAE8MVI9"/>
<evidence type="ECO:0008006" key="3">
    <source>
        <dbReference type="Google" id="ProtNLM"/>
    </source>
</evidence>
<reference evidence="1" key="1">
    <citation type="submission" date="2018-03" db="EMBL/GenBank/DDBJ databases">
        <authorList>
            <person name="Guldener U."/>
        </authorList>
    </citation>
    <scope>NUCLEOTIDE SEQUENCE</scope>
</reference>
<keyword evidence="2" id="KW-1185">Reference proteome</keyword>
<evidence type="ECO:0000313" key="2">
    <source>
        <dbReference type="Proteomes" id="UP001187682"/>
    </source>
</evidence>
<comment type="caution">
    <text evidence="1">The sequence shown here is derived from an EMBL/GenBank/DDBJ whole genome shotgun (WGS) entry which is preliminary data.</text>
</comment>
<sequence length="355" mass="38753">MADSRPQGDPASVGIPPLLAHLNSIVTDPTTPLEDPLFEKVQRELSFYSLPFPDNQSTYHTLLTHLISTLPVLADDAPLRTVTSLIDALIARMPISAVLSFVTPAMLIAALEAPHPAPNLLAADIIKRAQGREGARSVLREDVLSALITVWMNAPAVEVSQRGEEALLNLLEGTTPGLVDATRRLSLTDEDETMVDGINGSAHRPLDVWVYLLEGEGGDIIRRACVTDPGSRQASLSQNRLLSLLPNIAHLDFGSLVASRGFGPENLLNFAMDIVDREDIAMYLVLVEFYKDLFRKVHSAPQPDSRTRFVGLVERRMGDTAAVRAVGELMREAQQDEDLADFAAWVAEVVEDTAH</sequence>
<accession>A0AAE8MVI9</accession>
<organism evidence="1 2">
    <name type="scientific">Cephalotrichum gorgonifer</name>
    <dbReference type="NCBI Taxonomy" id="2041049"/>
    <lineage>
        <taxon>Eukaryota</taxon>
        <taxon>Fungi</taxon>
        <taxon>Dikarya</taxon>
        <taxon>Ascomycota</taxon>
        <taxon>Pezizomycotina</taxon>
        <taxon>Sordariomycetes</taxon>
        <taxon>Hypocreomycetidae</taxon>
        <taxon>Microascales</taxon>
        <taxon>Microascaceae</taxon>
        <taxon>Cephalotrichum</taxon>
    </lineage>
</organism>
<dbReference type="EMBL" id="ONZQ02000005">
    <property type="protein sequence ID" value="SPO01480.1"/>
    <property type="molecule type" value="Genomic_DNA"/>
</dbReference>
<name>A0AAE8MVI9_9PEZI</name>
<proteinExistence type="predicted"/>